<dbReference type="AlphaFoldDB" id="A0A9D1Q6T1"/>
<organism evidence="1 2">
    <name type="scientific">Candidatus Ignatzschineria merdigallinarum</name>
    <dbReference type="NCBI Taxonomy" id="2838621"/>
    <lineage>
        <taxon>Bacteria</taxon>
        <taxon>Pseudomonadati</taxon>
        <taxon>Pseudomonadota</taxon>
        <taxon>Gammaproteobacteria</taxon>
        <taxon>Cardiobacteriales</taxon>
        <taxon>Ignatzschineriaceae</taxon>
        <taxon>Ignatzschineria</taxon>
    </lineage>
</organism>
<reference evidence="1" key="1">
    <citation type="journal article" date="2021" name="PeerJ">
        <title>Extensive microbial diversity within the chicken gut microbiome revealed by metagenomics and culture.</title>
        <authorList>
            <person name="Gilroy R."/>
            <person name="Ravi A."/>
            <person name="Getino M."/>
            <person name="Pursley I."/>
            <person name="Horton D.L."/>
            <person name="Alikhan N.F."/>
            <person name="Baker D."/>
            <person name="Gharbi K."/>
            <person name="Hall N."/>
            <person name="Watson M."/>
            <person name="Adriaenssens E.M."/>
            <person name="Foster-Nyarko E."/>
            <person name="Jarju S."/>
            <person name="Secka A."/>
            <person name="Antonio M."/>
            <person name="Oren A."/>
            <person name="Chaudhuri R.R."/>
            <person name="La Ragione R."/>
            <person name="Hildebrand F."/>
            <person name="Pallen M.J."/>
        </authorList>
    </citation>
    <scope>NUCLEOTIDE SEQUENCE</scope>
    <source>
        <strain evidence="1">CHK160-9182</strain>
    </source>
</reference>
<reference evidence="1" key="2">
    <citation type="submission" date="2021-04" db="EMBL/GenBank/DDBJ databases">
        <authorList>
            <person name="Gilroy R."/>
        </authorList>
    </citation>
    <scope>NUCLEOTIDE SEQUENCE</scope>
    <source>
        <strain evidence="1">CHK160-9182</strain>
    </source>
</reference>
<proteinExistence type="predicted"/>
<dbReference type="PROSITE" id="PS51257">
    <property type="entry name" value="PROKAR_LIPOPROTEIN"/>
    <property type="match status" value="1"/>
</dbReference>
<accession>A0A9D1Q6T1</accession>
<name>A0A9D1Q6T1_9GAMM</name>
<dbReference type="Proteomes" id="UP000823934">
    <property type="component" value="Unassembled WGS sequence"/>
</dbReference>
<dbReference type="EMBL" id="DXHP01000113">
    <property type="protein sequence ID" value="HIW06672.1"/>
    <property type="molecule type" value="Genomic_DNA"/>
</dbReference>
<evidence type="ECO:0000313" key="1">
    <source>
        <dbReference type="EMBL" id="HIW06672.1"/>
    </source>
</evidence>
<gene>
    <name evidence="1" type="ORF">H9889_05035</name>
</gene>
<comment type="caution">
    <text evidence="1">The sequence shown here is derived from an EMBL/GenBank/DDBJ whole genome shotgun (WGS) entry which is preliminary data.</text>
</comment>
<sequence length="58" mass="6520">MKKKMIYLLLIIIGLGCLSLAIGFHEFQKDKSIGIHKNLTAQAQIAPQTMSQFLRGNF</sequence>
<protein>
    <submittedName>
        <fullName evidence="1">Uncharacterized protein</fullName>
    </submittedName>
</protein>
<evidence type="ECO:0000313" key="2">
    <source>
        <dbReference type="Proteomes" id="UP000823934"/>
    </source>
</evidence>